<feature type="region of interest" description="Disordered" evidence="1">
    <location>
        <begin position="228"/>
        <end position="250"/>
    </location>
</feature>
<evidence type="ECO:0000313" key="2">
    <source>
        <dbReference type="EMBL" id="KGM54075.1"/>
    </source>
</evidence>
<proteinExistence type="predicted"/>
<keyword evidence="3" id="KW-1185">Reference proteome</keyword>
<dbReference type="AlphaFoldDB" id="A0A0A0EUZ0"/>
<evidence type="ECO:0000256" key="1">
    <source>
        <dbReference type="SAM" id="MobiDB-lite"/>
    </source>
</evidence>
<protein>
    <submittedName>
        <fullName evidence="2">Uncharacterized protein</fullName>
    </submittedName>
</protein>
<gene>
    <name evidence="2" type="ORF">N800_05740</name>
</gene>
<dbReference type="STRING" id="1385517.N800_05740"/>
<dbReference type="OrthoDB" id="6026647at2"/>
<dbReference type="RefSeq" id="WP_036138009.1">
    <property type="nucleotide sequence ID" value="NZ_AVPU01000017.1"/>
</dbReference>
<organism evidence="2 3">
    <name type="scientific">Lysobacter daejeonensis GH1-9</name>
    <dbReference type="NCBI Taxonomy" id="1385517"/>
    <lineage>
        <taxon>Bacteria</taxon>
        <taxon>Pseudomonadati</taxon>
        <taxon>Pseudomonadota</taxon>
        <taxon>Gammaproteobacteria</taxon>
        <taxon>Lysobacterales</taxon>
        <taxon>Lysobacteraceae</taxon>
        <taxon>Aerolutibacter</taxon>
    </lineage>
</organism>
<comment type="caution">
    <text evidence="2">The sequence shown here is derived from an EMBL/GenBank/DDBJ whole genome shotgun (WGS) entry which is preliminary data.</text>
</comment>
<dbReference type="Proteomes" id="UP000029998">
    <property type="component" value="Unassembled WGS sequence"/>
</dbReference>
<dbReference type="eggNOG" id="ENOG503013F">
    <property type="taxonomic scope" value="Bacteria"/>
</dbReference>
<feature type="compositionally biased region" description="Polar residues" evidence="1">
    <location>
        <begin position="229"/>
        <end position="240"/>
    </location>
</feature>
<sequence length="250" mass="26676">MSGVPPAEDHEAGASDVLGRDVLAQVSMDRIAAQLGDLPTAALLQSLGGILDALDGADATRAARRVGVIGRLLGRDLVARAHPDPTEARVRVHLAHAATQATQLECHLVGLQATVAQLESSTRRLQALVDGRQAMAAAEAYLGGESGRRRLAYLAAIVDSWRVSAAQLHLAIGNARQLLERHGQVRDFLVPLWRQQATAAEVGRRLRDQDASRAADLRHSLRRLLETLGTATPDSPTVNSAPPAEREPLP</sequence>
<reference evidence="2 3" key="1">
    <citation type="submission" date="2013-08" db="EMBL/GenBank/DDBJ databases">
        <title>Genome sequencing of Lysobacter.</title>
        <authorList>
            <person name="Zhang S."/>
            <person name="Wang G."/>
        </authorList>
    </citation>
    <scope>NUCLEOTIDE SEQUENCE [LARGE SCALE GENOMIC DNA]</scope>
    <source>
        <strain evidence="2 3">GH1-9</strain>
    </source>
</reference>
<accession>A0A0A0EUZ0</accession>
<evidence type="ECO:0000313" key="3">
    <source>
        <dbReference type="Proteomes" id="UP000029998"/>
    </source>
</evidence>
<dbReference type="EMBL" id="AVPU01000017">
    <property type="protein sequence ID" value="KGM54075.1"/>
    <property type="molecule type" value="Genomic_DNA"/>
</dbReference>
<name>A0A0A0EUZ0_9GAMM</name>